<feature type="non-terminal residue" evidence="1">
    <location>
        <position position="63"/>
    </location>
</feature>
<accession>A0AAN6NJJ9</accession>
<evidence type="ECO:0000313" key="1">
    <source>
        <dbReference type="EMBL" id="KAK3946989.1"/>
    </source>
</evidence>
<evidence type="ECO:0000313" key="2">
    <source>
        <dbReference type="Proteomes" id="UP001303222"/>
    </source>
</evidence>
<keyword evidence="2" id="KW-1185">Reference proteome</keyword>
<reference evidence="1" key="2">
    <citation type="submission" date="2023-06" db="EMBL/GenBank/DDBJ databases">
        <authorList>
            <consortium name="Lawrence Berkeley National Laboratory"/>
            <person name="Mondo S.J."/>
            <person name="Hensen N."/>
            <person name="Bonometti L."/>
            <person name="Westerberg I."/>
            <person name="Brannstrom I.O."/>
            <person name="Guillou S."/>
            <person name="Cros-Aarteil S."/>
            <person name="Calhoun S."/>
            <person name="Haridas S."/>
            <person name="Kuo A."/>
            <person name="Pangilinan J."/>
            <person name="Riley R."/>
            <person name="Labutti K."/>
            <person name="Andreopoulos B."/>
            <person name="Lipzen A."/>
            <person name="Chen C."/>
            <person name="Yanf M."/>
            <person name="Daum C."/>
            <person name="Ng V."/>
            <person name="Clum A."/>
            <person name="Steindorff A."/>
            <person name="Ohm R."/>
            <person name="Martin F."/>
            <person name="Silar P."/>
            <person name="Natvig D."/>
            <person name="Lalanne C."/>
            <person name="Gautier V."/>
            <person name="Ament-Velasquez S.L."/>
            <person name="Kruys A."/>
            <person name="Hutchinson M.I."/>
            <person name="Powell A.J."/>
            <person name="Barry K."/>
            <person name="Miller A.N."/>
            <person name="Grigoriev I.V."/>
            <person name="Debuchy R."/>
            <person name="Gladieux P."/>
            <person name="Thoren M.H."/>
            <person name="Johannesson H."/>
        </authorList>
    </citation>
    <scope>NUCLEOTIDE SEQUENCE</scope>
    <source>
        <strain evidence="1">CBS 626.80</strain>
    </source>
</reference>
<gene>
    <name evidence="1" type="ORF">QBC32DRAFT_319382</name>
</gene>
<dbReference type="EMBL" id="MU859453">
    <property type="protein sequence ID" value="KAK3946989.1"/>
    <property type="molecule type" value="Genomic_DNA"/>
</dbReference>
<name>A0AAN6NJJ9_9PEZI</name>
<sequence>MPARSRKVESLMKGILQDIQLLANNRALDEATRDKMKATVANLFIQRTIKHANSLITTSFCKG</sequence>
<dbReference type="AlphaFoldDB" id="A0AAN6NJJ9"/>
<reference evidence="1" key="1">
    <citation type="journal article" date="2023" name="Mol. Phylogenet. Evol.">
        <title>Genome-scale phylogeny and comparative genomics of the fungal order Sordariales.</title>
        <authorList>
            <person name="Hensen N."/>
            <person name="Bonometti L."/>
            <person name="Westerberg I."/>
            <person name="Brannstrom I.O."/>
            <person name="Guillou S."/>
            <person name="Cros-Aarteil S."/>
            <person name="Calhoun S."/>
            <person name="Haridas S."/>
            <person name="Kuo A."/>
            <person name="Mondo S."/>
            <person name="Pangilinan J."/>
            <person name="Riley R."/>
            <person name="LaButti K."/>
            <person name="Andreopoulos B."/>
            <person name="Lipzen A."/>
            <person name="Chen C."/>
            <person name="Yan M."/>
            <person name="Daum C."/>
            <person name="Ng V."/>
            <person name="Clum A."/>
            <person name="Steindorff A."/>
            <person name="Ohm R.A."/>
            <person name="Martin F."/>
            <person name="Silar P."/>
            <person name="Natvig D.O."/>
            <person name="Lalanne C."/>
            <person name="Gautier V."/>
            <person name="Ament-Velasquez S.L."/>
            <person name="Kruys A."/>
            <person name="Hutchinson M.I."/>
            <person name="Powell A.J."/>
            <person name="Barry K."/>
            <person name="Miller A.N."/>
            <person name="Grigoriev I.V."/>
            <person name="Debuchy R."/>
            <person name="Gladieux P."/>
            <person name="Hiltunen Thoren M."/>
            <person name="Johannesson H."/>
        </authorList>
    </citation>
    <scope>NUCLEOTIDE SEQUENCE</scope>
    <source>
        <strain evidence="1">CBS 626.80</strain>
    </source>
</reference>
<proteinExistence type="predicted"/>
<dbReference type="Proteomes" id="UP001303222">
    <property type="component" value="Unassembled WGS sequence"/>
</dbReference>
<organism evidence="1 2">
    <name type="scientific">Pseudoneurospora amorphoporcata</name>
    <dbReference type="NCBI Taxonomy" id="241081"/>
    <lineage>
        <taxon>Eukaryota</taxon>
        <taxon>Fungi</taxon>
        <taxon>Dikarya</taxon>
        <taxon>Ascomycota</taxon>
        <taxon>Pezizomycotina</taxon>
        <taxon>Sordariomycetes</taxon>
        <taxon>Sordariomycetidae</taxon>
        <taxon>Sordariales</taxon>
        <taxon>Sordariaceae</taxon>
        <taxon>Pseudoneurospora</taxon>
    </lineage>
</organism>
<protein>
    <submittedName>
        <fullName evidence="1">Uncharacterized protein</fullName>
    </submittedName>
</protein>
<comment type="caution">
    <text evidence="1">The sequence shown here is derived from an EMBL/GenBank/DDBJ whole genome shotgun (WGS) entry which is preliminary data.</text>
</comment>